<evidence type="ECO:0000313" key="2">
    <source>
        <dbReference type="Proteomes" id="UP000722459"/>
    </source>
</evidence>
<proteinExistence type="predicted"/>
<dbReference type="Proteomes" id="UP000722459">
    <property type="component" value="Unassembled WGS sequence"/>
</dbReference>
<dbReference type="AlphaFoldDB" id="A0A8T5GEF7"/>
<dbReference type="EMBL" id="JABJNZ010000030">
    <property type="protein sequence ID" value="MBT4870355.1"/>
    <property type="molecule type" value="Genomic_DNA"/>
</dbReference>
<name>A0A8T5GEF7_9ARCH</name>
<organism evidence="1 2">
    <name type="scientific">Candidatus Iainarchaeum sp</name>
    <dbReference type="NCBI Taxonomy" id="3101447"/>
    <lineage>
        <taxon>Archaea</taxon>
        <taxon>Candidatus Iainarchaeota</taxon>
        <taxon>Candidatus Iainarchaeia</taxon>
        <taxon>Candidatus Iainarchaeales</taxon>
        <taxon>Candidatus Iainarchaeaceae</taxon>
        <taxon>Candidatus Iainarchaeum</taxon>
    </lineage>
</organism>
<reference evidence="1" key="1">
    <citation type="journal article" date="2021" name="ISME J.">
        <title>Mercury methylation by metabolically versatile and cosmopolitan marine bacteria.</title>
        <authorList>
            <person name="Lin H."/>
            <person name="Ascher D.B."/>
            <person name="Myung Y."/>
            <person name="Lamborg C.H."/>
            <person name="Hallam S.J."/>
            <person name="Gionfriddo C.M."/>
            <person name="Holt K.E."/>
            <person name="Moreau J.W."/>
        </authorList>
    </citation>
    <scope>NUCLEOTIDE SEQUENCE</scope>
    <source>
        <strain evidence="1">SI075_bin30</strain>
    </source>
</reference>
<feature type="non-terminal residue" evidence="1">
    <location>
        <position position="1"/>
    </location>
</feature>
<comment type="caution">
    <text evidence="1">The sequence shown here is derived from an EMBL/GenBank/DDBJ whole genome shotgun (WGS) entry which is preliminary data.</text>
</comment>
<gene>
    <name evidence="1" type="ORF">HON47_02185</name>
</gene>
<protein>
    <submittedName>
        <fullName evidence="1">Uncharacterized protein</fullName>
    </submittedName>
</protein>
<evidence type="ECO:0000313" key="1">
    <source>
        <dbReference type="EMBL" id="MBT4870355.1"/>
    </source>
</evidence>
<sequence>VTTIQLPKEVLLELKKVKKYPRQSYAELITDMVSTFKQSKKQTQYDEFLHSIQQRKMKELWDNKEDEIWEKA</sequence>
<accession>A0A8T5GEF7</accession>